<name>A0AAV7S9E7_PLEWA</name>
<dbReference type="EMBL" id="JANPWB010000008">
    <property type="protein sequence ID" value="KAJ1159868.1"/>
    <property type="molecule type" value="Genomic_DNA"/>
</dbReference>
<gene>
    <name evidence="2" type="ORF">NDU88_000372</name>
</gene>
<sequence>MPVSSWPEQPCLEGEQFSRGAADRQDKAGASAIDRPLSGSPWGTTDGPSPRSLCHFQVNRGSEEDDGVLEKRGGGDRDERHTIGRRRSRDFDFQKDNRGKEDRRRRRKAKRRSPKKKRGMSGACSTRDVAVQGTVRIWERPSARSHRRAVSKRVKMEGKGKRNKKGAV</sequence>
<reference evidence="2" key="1">
    <citation type="journal article" date="2022" name="bioRxiv">
        <title>Sequencing and chromosome-scale assembly of the giantPleurodeles waltlgenome.</title>
        <authorList>
            <person name="Brown T."/>
            <person name="Elewa A."/>
            <person name="Iarovenko S."/>
            <person name="Subramanian E."/>
            <person name="Araus A.J."/>
            <person name="Petzold A."/>
            <person name="Susuki M."/>
            <person name="Suzuki K.-i.T."/>
            <person name="Hayashi T."/>
            <person name="Toyoda A."/>
            <person name="Oliveira C."/>
            <person name="Osipova E."/>
            <person name="Leigh N.D."/>
            <person name="Simon A."/>
            <person name="Yun M.H."/>
        </authorList>
    </citation>
    <scope>NUCLEOTIDE SEQUENCE</scope>
    <source>
        <strain evidence="2">20211129_DDA</strain>
        <tissue evidence="2">Liver</tissue>
    </source>
</reference>
<feature type="compositionally biased region" description="Basic residues" evidence="1">
    <location>
        <begin position="143"/>
        <end position="153"/>
    </location>
</feature>
<feature type="compositionally biased region" description="Basic residues" evidence="1">
    <location>
        <begin position="103"/>
        <end position="119"/>
    </location>
</feature>
<evidence type="ECO:0000256" key="1">
    <source>
        <dbReference type="SAM" id="MobiDB-lite"/>
    </source>
</evidence>
<feature type="region of interest" description="Disordered" evidence="1">
    <location>
        <begin position="1"/>
        <end position="168"/>
    </location>
</feature>
<proteinExistence type="predicted"/>
<dbReference type="AlphaFoldDB" id="A0AAV7S9E7"/>
<feature type="compositionally biased region" description="Basic and acidic residues" evidence="1">
    <location>
        <begin position="89"/>
        <end position="102"/>
    </location>
</feature>
<organism evidence="2 3">
    <name type="scientific">Pleurodeles waltl</name>
    <name type="common">Iberian ribbed newt</name>
    <dbReference type="NCBI Taxonomy" id="8319"/>
    <lineage>
        <taxon>Eukaryota</taxon>
        <taxon>Metazoa</taxon>
        <taxon>Chordata</taxon>
        <taxon>Craniata</taxon>
        <taxon>Vertebrata</taxon>
        <taxon>Euteleostomi</taxon>
        <taxon>Amphibia</taxon>
        <taxon>Batrachia</taxon>
        <taxon>Caudata</taxon>
        <taxon>Salamandroidea</taxon>
        <taxon>Salamandridae</taxon>
        <taxon>Pleurodelinae</taxon>
        <taxon>Pleurodeles</taxon>
    </lineage>
</organism>
<feature type="compositionally biased region" description="Basic and acidic residues" evidence="1">
    <location>
        <begin position="68"/>
        <end position="82"/>
    </location>
</feature>
<accession>A0AAV7S9E7</accession>
<keyword evidence="3" id="KW-1185">Reference proteome</keyword>
<evidence type="ECO:0000313" key="2">
    <source>
        <dbReference type="EMBL" id="KAJ1159868.1"/>
    </source>
</evidence>
<evidence type="ECO:0000313" key="3">
    <source>
        <dbReference type="Proteomes" id="UP001066276"/>
    </source>
</evidence>
<comment type="caution">
    <text evidence="2">The sequence shown here is derived from an EMBL/GenBank/DDBJ whole genome shotgun (WGS) entry which is preliminary data.</text>
</comment>
<protein>
    <submittedName>
        <fullName evidence="2">Uncharacterized protein</fullName>
    </submittedName>
</protein>
<dbReference type="Proteomes" id="UP001066276">
    <property type="component" value="Chromosome 4_2"/>
</dbReference>